<dbReference type="KEGG" id="ifn:GM661_04820"/>
<sequence length="50" mass="5697">MIAIKLNYRSAVSADRLAAQGAINYIQTVDLDRKIENNNQLKMYTTCIFC</sequence>
<dbReference type="AlphaFoldDB" id="A0A8A7K6L4"/>
<protein>
    <submittedName>
        <fullName evidence="1">Uncharacterized protein</fullName>
    </submittedName>
</protein>
<dbReference type="RefSeq" id="WP_230868987.1">
    <property type="nucleotide sequence ID" value="NZ_CP046640.1"/>
</dbReference>
<name>A0A8A7K6L4_9FIRM</name>
<organism evidence="1 2">
    <name type="scientific">Iocasia fonsfrigidae</name>
    <dbReference type="NCBI Taxonomy" id="2682810"/>
    <lineage>
        <taxon>Bacteria</taxon>
        <taxon>Bacillati</taxon>
        <taxon>Bacillota</taxon>
        <taxon>Clostridia</taxon>
        <taxon>Halanaerobiales</taxon>
        <taxon>Halanaerobiaceae</taxon>
        <taxon>Iocasia</taxon>
    </lineage>
</organism>
<evidence type="ECO:0000313" key="2">
    <source>
        <dbReference type="Proteomes" id="UP000665020"/>
    </source>
</evidence>
<accession>A0A8A7K6L4</accession>
<gene>
    <name evidence="1" type="ORF">GM661_04820</name>
</gene>
<keyword evidence="2" id="KW-1185">Reference proteome</keyword>
<dbReference type="Proteomes" id="UP000665020">
    <property type="component" value="Chromosome"/>
</dbReference>
<proteinExistence type="predicted"/>
<reference evidence="1" key="1">
    <citation type="submission" date="2019-12" db="EMBL/GenBank/DDBJ databases">
        <authorList>
            <person name="zhang j."/>
            <person name="sun C.M."/>
        </authorList>
    </citation>
    <scope>NUCLEOTIDE SEQUENCE</scope>
    <source>
        <strain evidence="1">NS-1</strain>
    </source>
</reference>
<dbReference type="EMBL" id="CP046640">
    <property type="protein sequence ID" value="QTL97356.1"/>
    <property type="molecule type" value="Genomic_DNA"/>
</dbReference>
<evidence type="ECO:0000313" key="1">
    <source>
        <dbReference type="EMBL" id="QTL97356.1"/>
    </source>
</evidence>